<feature type="domain" description="EamA" evidence="7">
    <location>
        <begin position="11"/>
        <end position="138"/>
    </location>
</feature>
<accession>A0ABN7K3Q0</accession>
<dbReference type="Proteomes" id="UP000789359">
    <property type="component" value="Unassembled WGS sequence"/>
</dbReference>
<keyword evidence="9" id="KW-1185">Reference proteome</keyword>
<feature type="transmembrane region" description="Helical" evidence="6">
    <location>
        <begin position="97"/>
        <end position="115"/>
    </location>
</feature>
<name>A0ABN7K3Q0_9BACT</name>
<dbReference type="InterPro" id="IPR037185">
    <property type="entry name" value="EmrE-like"/>
</dbReference>
<feature type="transmembrane region" description="Helical" evidence="6">
    <location>
        <begin position="38"/>
        <end position="56"/>
    </location>
</feature>
<dbReference type="Pfam" id="PF00892">
    <property type="entry name" value="EamA"/>
    <property type="match status" value="2"/>
</dbReference>
<sequence length="298" mass="32154">MRQLNTNEASFALVIGCVLFGLGSIIVASISVGAFAIAFWRLFIAGGIFFVLTKALKLPLLKSKKAKLYAVLSGAFLGIDLSLWHESIYAVGPGISTLLNSLQIFWLTFIGLFFFGERLSKFGIFALVLASFGVFLIALPEFNSNLHAGWGFISGILSGLLLALSMISVKKASESENAHIITLMFYIGVGGASALLVPSILLNGANFFPKDVNEILLTFTYASVMQCVAWGMIAYCVPLLSLSLTGLLLLSEPIAALFIDAFLLDKDINAWQWAGAFITMLAIYLGSLKSKKDKNGKN</sequence>
<keyword evidence="5 6" id="KW-0472">Membrane</keyword>
<evidence type="ECO:0000259" key="7">
    <source>
        <dbReference type="Pfam" id="PF00892"/>
    </source>
</evidence>
<feature type="transmembrane region" description="Helical" evidence="6">
    <location>
        <begin position="148"/>
        <end position="169"/>
    </location>
</feature>
<keyword evidence="4 6" id="KW-1133">Transmembrane helix</keyword>
<gene>
    <name evidence="8" type="ORF">LMG8286_00721</name>
</gene>
<comment type="similarity">
    <text evidence="2">Belongs to the EamA transporter family.</text>
</comment>
<keyword evidence="3 6" id="KW-0812">Transmembrane</keyword>
<evidence type="ECO:0000256" key="6">
    <source>
        <dbReference type="SAM" id="Phobius"/>
    </source>
</evidence>
<protein>
    <recommendedName>
        <fullName evidence="7">EamA domain-containing protein</fullName>
    </recommendedName>
</protein>
<evidence type="ECO:0000313" key="8">
    <source>
        <dbReference type="EMBL" id="CAD7287090.1"/>
    </source>
</evidence>
<dbReference type="PANTHER" id="PTHR32322">
    <property type="entry name" value="INNER MEMBRANE TRANSPORTER"/>
    <property type="match status" value="1"/>
</dbReference>
<reference evidence="8 9" key="1">
    <citation type="submission" date="2020-11" db="EMBL/GenBank/DDBJ databases">
        <authorList>
            <person name="Peeters C."/>
        </authorList>
    </citation>
    <scope>NUCLEOTIDE SEQUENCE [LARGE SCALE GENOMIC DNA]</scope>
    <source>
        <strain evidence="8 9">LMG 8286</strain>
    </source>
</reference>
<dbReference type="SUPFAM" id="SSF103481">
    <property type="entry name" value="Multidrug resistance efflux transporter EmrE"/>
    <property type="match status" value="2"/>
</dbReference>
<dbReference type="InterPro" id="IPR000620">
    <property type="entry name" value="EamA_dom"/>
</dbReference>
<evidence type="ECO:0000256" key="3">
    <source>
        <dbReference type="ARBA" id="ARBA00022692"/>
    </source>
</evidence>
<evidence type="ECO:0000256" key="2">
    <source>
        <dbReference type="ARBA" id="ARBA00007362"/>
    </source>
</evidence>
<feature type="transmembrane region" description="Helical" evidence="6">
    <location>
        <begin position="215"/>
        <end position="237"/>
    </location>
</feature>
<evidence type="ECO:0000256" key="4">
    <source>
        <dbReference type="ARBA" id="ARBA00022989"/>
    </source>
</evidence>
<dbReference type="InterPro" id="IPR050638">
    <property type="entry name" value="AA-Vitamin_Transporters"/>
</dbReference>
<dbReference type="EMBL" id="CAJHOE010000001">
    <property type="protein sequence ID" value="CAD7287090.1"/>
    <property type="molecule type" value="Genomic_DNA"/>
</dbReference>
<comment type="subcellular location">
    <subcellularLocation>
        <location evidence="1">Membrane</location>
        <topology evidence="1">Multi-pass membrane protein</topology>
    </subcellularLocation>
</comment>
<dbReference type="RefSeq" id="WP_230056490.1">
    <property type="nucleotide sequence ID" value="NZ_CAJHOE010000001.1"/>
</dbReference>
<feature type="transmembrane region" description="Helical" evidence="6">
    <location>
        <begin position="244"/>
        <end position="264"/>
    </location>
</feature>
<evidence type="ECO:0000313" key="9">
    <source>
        <dbReference type="Proteomes" id="UP000789359"/>
    </source>
</evidence>
<evidence type="ECO:0000256" key="1">
    <source>
        <dbReference type="ARBA" id="ARBA00004141"/>
    </source>
</evidence>
<dbReference type="PANTHER" id="PTHR32322:SF2">
    <property type="entry name" value="EAMA DOMAIN-CONTAINING PROTEIN"/>
    <property type="match status" value="1"/>
</dbReference>
<feature type="transmembrane region" description="Helical" evidence="6">
    <location>
        <begin position="270"/>
        <end position="288"/>
    </location>
</feature>
<organism evidence="8 9">
    <name type="scientific">Campylobacter suis</name>
    <dbReference type="NCBI Taxonomy" id="2790657"/>
    <lineage>
        <taxon>Bacteria</taxon>
        <taxon>Pseudomonadati</taxon>
        <taxon>Campylobacterota</taxon>
        <taxon>Epsilonproteobacteria</taxon>
        <taxon>Campylobacterales</taxon>
        <taxon>Campylobacteraceae</taxon>
        <taxon>Campylobacter</taxon>
    </lineage>
</organism>
<feature type="domain" description="EamA" evidence="7">
    <location>
        <begin position="150"/>
        <end position="285"/>
    </location>
</feature>
<comment type="caution">
    <text evidence="8">The sequence shown here is derived from an EMBL/GenBank/DDBJ whole genome shotgun (WGS) entry which is preliminary data.</text>
</comment>
<feature type="transmembrane region" description="Helical" evidence="6">
    <location>
        <begin position="122"/>
        <end position="142"/>
    </location>
</feature>
<feature type="transmembrane region" description="Helical" evidence="6">
    <location>
        <begin position="68"/>
        <end position="85"/>
    </location>
</feature>
<feature type="transmembrane region" description="Helical" evidence="6">
    <location>
        <begin position="181"/>
        <end position="203"/>
    </location>
</feature>
<feature type="transmembrane region" description="Helical" evidence="6">
    <location>
        <begin position="12"/>
        <end position="32"/>
    </location>
</feature>
<proteinExistence type="inferred from homology"/>
<evidence type="ECO:0000256" key="5">
    <source>
        <dbReference type="ARBA" id="ARBA00023136"/>
    </source>
</evidence>